<comment type="similarity">
    <text evidence="1">Belongs to the IUNH family.</text>
</comment>
<dbReference type="Gene3D" id="3.90.245.10">
    <property type="entry name" value="Ribonucleoside hydrolase-like"/>
    <property type="match status" value="1"/>
</dbReference>
<reference evidence="6" key="1">
    <citation type="submission" date="2021-03" db="EMBL/GenBank/DDBJ databases">
        <title>Revisited historic fungal species revealed as producer of novel bioactive compounds through whole genome sequencing and comparative genomics.</title>
        <authorList>
            <person name="Vignolle G.A."/>
            <person name="Hochenegger N."/>
            <person name="Mach R.L."/>
            <person name="Mach-Aigner A.R."/>
            <person name="Javad Rahimi M."/>
            <person name="Salim K.A."/>
            <person name="Chan C.M."/>
            <person name="Lim L.B.L."/>
            <person name="Cai F."/>
            <person name="Druzhinina I.S."/>
            <person name="U'Ren J.M."/>
            <person name="Derntl C."/>
        </authorList>
    </citation>
    <scope>NUCLEOTIDE SEQUENCE</scope>
    <source>
        <strain evidence="6">TUCIM 5799</strain>
    </source>
</reference>
<dbReference type="InterPro" id="IPR023186">
    <property type="entry name" value="IUNH"/>
</dbReference>
<dbReference type="GO" id="GO:0008477">
    <property type="term" value="F:purine nucleosidase activity"/>
    <property type="evidence" value="ECO:0007669"/>
    <property type="project" value="TreeGrafter"/>
</dbReference>
<keyword evidence="2" id="KW-0378">Hydrolase</keyword>
<evidence type="ECO:0000256" key="1">
    <source>
        <dbReference type="ARBA" id="ARBA00009176"/>
    </source>
</evidence>
<comment type="caution">
    <text evidence="6">The sequence shown here is derived from an EMBL/GenBank/DDBJ whole genome shotgun (WGS) entry which is preliminary data.</text>
</comment>
<dbReference type="GO" id="GO:0005829">
    <property type="term" value="C:cytosol"/>
    <property type="evidence" value="ECO:0007669"/>
    <property type="project" value="TreeGrafter"/>
</dbReference>
<feature type="domain" description="Inosine/uridine-preferring nucleoside hydrolase" evidence="5">
    <location>
        <begin position="26"/>
        <end position="339"/>
    </location>
</feature>
<dbReference type="Proteomes" id="UP000829685">
    <property type="component" value="Unassembled WGS sequence"/>
</dbReference>
<evidence type="ECO:0000256" key="3">
    <source>
        <dbReference type="ARBA" id="ARBA00023295"/>
    </source>
</evidence>
<keyword evidence="7" id="KW-1185">Reference proteome</keyword>
<keyword evidence="3" id="KW-0326">Glycosidase</keyword>
<gene>
    <name evidence="6" type="ORF">JX265_013628</name>
</gene>
<dbReference type="EMBL" id="JAFIMR010000076">
    <property type="protein sequence ID" value="KAI1849563.1"/>
    <property type="molecule type" value="Genomic_DNA"/>
</dbReference>
<evidence type="ECO:0000313" key="6">
    <source>
        <dbReference type="EMBL" id="KAI1849563.1"/>
    </source>
</evidence>
<dbReference type="Pfam" id="PF01156">
    <property type="entry name" value="IU_nuc_hydro"/>
    <property type="match status" value="1"/>
</dbReference>
<dbReference type="InterPro" id="IPR036452">
    <property type="entry name" value="Ribo_hydro-like"/>
</dbReference>
<evidence type="ECO:0000256" key="2">
    <source>
        <dbReference type="ARBA" id="ARBA00022801"/>
    </source>
</evidence>
<dbReference type="AlphaFoldDB" id="A0A9P9W898"/>
<evidence type="ECO:0000256" key="4">
    <source>
        <dbReference type="SAM" id="SignalP"/>
    </source>
</evidence>
<evidence type="ECO:0000259" key="5">
    <source>
        <dbReference type="Pfam" id="PF01156"/>
    </source>
</evidence>
<accession>A0A9P9W898</accession>
<dbReference type="GO" id="GO:0006152">
    <property type="term" value="P:purine nucleoside catabolic process"/>
    <property type="evidence" value="ECO:0007669"/>
    <property type="project" value="TreeGrafter"/>
</dbReference>
<keyword evidence="4" id="KW-0732">Signal</keyword>
<evidence type="ECO:0000313" key="7">
    <source>
        <dbReference type="Proteomes" id="UP000829685"/>
    </source>
</evidence>
<dbReference type="PANTHER" id="PTHR12304:SF4">
    <property type="entry name" value="URIDINE NUCLEOSIDASE"/>
    <property type="match status" value="1"/>
</dbReference>
<protein>
    <recommendedName>
        <fullName evidence="5">Inosine/uridine-preferring nucleoside hydrolase domain-containing protein</fullName>
    </recommendedName>
</protein>
<proteinExistence type="inferred from homology"/>
<organism evidence="6 7">
    <name type="scientific">Neoarthrinium moseri</name>
    <dbReference type="NCBI Taxonomy" id="1658444"/>
    <lineage>
        <taxon>Eukaryota</taxon>
        <taxon>Fungi</taxon>
        <taxon>Dikarya</taxon>
        <taxon>Ascomycota</taxon>
        <taxon>Pezizomycotina</taxon>
        <taxon>Sordariomycetes</taxon>
        <taxon>Xylariomycetidae</taxon>
        <taxon>Amphisphaeriales</taxon>
        <taxon>Apiosporaceae</taxon>
        <taxon>Neoarthrinium</taxon>
    </lineage>
</organism>
<dbReference type="SUPFAM" id="SSF53590">
    <property type="entry name" value="Nucleoside hydrolase"/>
    <property type="match status" value="1"/>
</dbReference>
<dbReference type="InterPro" id="IPR001910">
    <property type="entry name" value="Inosine/uridine_hydrolase_dom"/>
</dbReference>
<feature type="chain" id="PRO_5040265444" description="Inosine/uridine-preferring nucleoside hydrolase domain-containing protein" evidence="4">
    <location>
        <begin position="19"/>
        <end position="354"/>
    </location>
</feature>
<dbReference type="PANTHER" id="PTHR12304">
    <property type="entry name" value="INOSINE-URIDINE PREFERRING NUCLEOSIDE HYDROLASE"/>
    <property type="match status" value="1"/>
</dbReference>
<name>A0A9P9W898_9PEZI</name>
<feature type="signal peptide" evidence="4">
    <location>
        <begin position="1"/>
        <end position="18"/>
    </location>
</feature>
<sequence length="354" mass="38991">MRISQFLAIAFFLPLGWASAGQPGKVIIDTDFNTIGDDGQTLAMAAQLHASKEIELVGLTITIGNQYQAQGLSDCLKAVERLGIEFQIGVYAGAQVPFLHTYAAFQLEQSLFGNATQYVGAYTSTDSGQLVAPPDGFATHTVPQNQRAVDFIIETVHHYPNQVTILAIGPLTNIALAMRQDPTIVPLIKQIVIMGGQLYVPGNSYIGAGETNWWLDAESARVVLRAEVPRKIIPLDLTDTVNISNDTYDLIANHEPATPITDLFKDIERWPYVYDTVALASLVDPTLDLDERILYVDVECGFNEAYGRGLVWSEDPYPGTNVTQLSSVIFKIDNSRFFDLYVDLLTRPVPIKSH</sequence>